<proteinExistence type="predicted"/>
<dbReference type="OrthoDB" id="3044801at2759"/>
<reference evidence="2" key="1">
    <citation type="submission" date="2020-05" db="EMBL/GenBank/DDBJ databases">
        <title>Mycena genomes resolve the evolution of fungal bioluminescence.</title>
        <authorList>
            <person name="Tsai I.J."/>
        </authorList>
    </citation>
    <scope>NUCLEOTIDE SEQUENCE</scope>
    <source>
        <strain evidence="2">160909Yilan</strain>
    </source>
</reference>
<keyword evidence="3" id="KW-1185">Reference proteome</keyword>
<organism evidence="2 3">
    <name type="scientific">Mycena sanguinolenta</name>
    <dbReference type="NCBI Taxonomy" id="230812"/>
    <lineage>
        <taxon>Eukaryota</taxon>
        <taxon>Fungi</taxon>
        <taxon>Dikarya</taxon>
        <taxon>Basidiomycota</taxon>
        <taxon>Agaricomycotina</taxon>
        <taxon>Agaricomycetes</taxon>
        <taxon>Agaricomycetidae</taxon>
        <taxon>Agaricales</taxon>
        <taxon>Marasmiineae</taxon>
        <taxon>Mycenaceae</taxon>
        <taxon>Mycena</taxon>
    </lineage>
</organism>
<evidence type="ECO:0000256" key="1">
    <source>
        <dbReference type="SAM" id="SignalP"/>
    </source>
</evidence>
<name>A0A8H7DAA1_9AGAR</name>
<feature type="signal peptide" evidence="1">
    <location>
        <begin position="1"/>
        <end position="21"/>
    </location>
</feature>
<accession>A0A8H7DAA1</accession>
<dbReference type="AlphaFoldDB" id="A0A8H7DAA1"/>
<keyword evidence="1" id="KW-0732">Signal</keyword>
<feature type="chain" id="PRO_5034836862" evidence="1">
    <location>
        <begin position="22"/>
        <end position="108"/>
    </location>
</feature>
<dbReference type="Proteomes" id="UP000623467">
    <property type="component" value="Unassembled WGS sequence"/>
</dbReference>
<evidence type="ECO:0000313" key="3">
    <source>
        <dbReference type="Proteomes" id="UP000623467"/>
    </source>
</evidence>
<protein>
    <submittedName>
        <fullName evidence="2">Uncharacterized protein</fullName>
    </submittedName>
</protein>
<dbReference type="EMBL" id="JACAZH010000005">
    <property type="protein sequence ID" value="KAF7368049.1"/>
    <property type="molecule type" value="Genomic_DNA"/>
</dbReference>
<evidence type="ECO:0000313" key="2">
    <source>
        <dbReference type="EMBL" id="KAF7368049.1"/>
    </source>
</evidence>
<sequence length="108" mass="11097">MQFNIVFITTALLASASLAMSAKVTGFAGADCSGEKGETFTVSAGECFTLGHGSTKSIRYHGVPSEIKLFKSGGGHDSCTNGAQLIRHDGHGCATAPAGFNWESVDVA</sequence>
<gene>
    <name evidence="2" type="ORF">MSAN_00870800</name>
</gene>
<comment type="caution">
    <text evidence="2">The sequence shown here is derived from an EMBL/GenBank/DDBJ whole genome shotgun (WGS) entry which is preliminary data.</text>
</comment>